<dbReference type="InParanoid" id="A0A2P6N019"/>
<accession>A0A2P6N019</accession>
<reference evidence="2 3" key="1">
    <citation type="journal article" date="2018" name="Genome Biol. Evol.">
        <title>Multiple Roots of Fruiting Body Formation in Amoebozoa.</title>
        <authorList>
            <person name="Hillmann F."/>
            <person name="Forbes G."/>
            <person name="Novohradska S."/>
            <person name="Ferling I."/>
            <person name="Riege K."/>
            <person name="Groth M."/>
            <person name="Westermann M."/>
            <person name="Marz M."/>
            <person name="Spaller T."/>
            <person name="Winckler T."/>
            <person name="Schaap P."/>
            <person name="Glockner G."/>
        </authorList>
    </citation>
    <scope>NUCLEOTIDE SEQUENCE [LARGE SCALE GENOMIC DNA]</scope>
    <source>
        <strain evidence="2 3">Jena</strain>
    </source>
</reference>
<feature type="region of interest" description="Disordered" evidence="1">
    <location>
        <begin position="56"/>
        <end position="81"/>
    </location>
</feature>
<dbReference type="AlphaFoldDB" id="A0A2P6N019"/>
<feature type="region of interest" description="Disordered" evidence="1">
    <location>
        <begin position="562"/>
        <end position="609"/>
    </location>
</feature>
<gene>
    <name evidence="2" type="ORF">PROFUN_05542</name>
</gene>
<name>A0A2P6N019_9EUKA</name>
<comment type="caution">
    <text evidence="2">The sequence shown here is derived from an EMBL/GenBank/DDBJ whole genome shotgun (WGS) entry which is preliminary data.</text>
</comment>
<evidence type="ECO:0000256" key="1">
    <source>
        <dbReference type="SAM" id="MobiDB-lite"/>
    </source>
</evidence>
<sequence length="686" mass="77839">MFRIRDLCSLPQFLLQDTLGNNVTTQAPLVVNINTLFDSIGVPAVLNGLLSEEGEVGSIPSDDGSQSVLLNREPQPEGNRNRDCLFNRTILDSMKTKELMQMLKRQLLSSTSDLREELWNVDSRYILLWKSQLPIVHLGFSQDDPQSGGSAYLITIFKNGQLRAWQYKRRESITIGKWYGVFEGSVHEYKAESMYIEGAVICSQHNCILWRTQNGNVYETSFEGIKNKSNGLGTAVKHATTKGYTCISRYYPAYGSIWFFSKEQGEERNYYNVHHWVLGSTVQYSLSIEPEVLSNRHTPIDNRIYIHPSTKELFLLGDDLKLYHFYFDSEKSIIMPRYVCTVQGDLSIDTVHNIFFLGRCLGIVAGERMSMVDIKSGSILEDNRVPSSVHYLSLWDQNAETGATYSSSIVRSVEHHINSNFFVGMVFRNKLMVVTHGSISTQINGFDGKSTASSWNLSSIECETAVKGLNETKEKREQKSTEKTQREALIVAHHMQSMAYIVEPLKGPENYAFLLDRIESHMSKREGREEYQYDTPLNHTVDPQLERLRAQVNELRMVGQMRGETPKAVERKRFEERRAEARREQVGRETRSRSQMRRSTDDPSGSNGAHFLSLLENQLLSRDLEWSSVSAQSVQSYILSNGIQLPAIPQGMTASNLLHLTKCILLAAHSSPVSVKTEDQSLNAII</sequence>
<dbReference type="Proteomes" id="UP000241769">
    <property type="component" value="Unassembled WGS sequence"/>
</dbReference>
<protein>
    <submittedName>
        <fullName evidence="2">Uncharacterized protein</fullName>
    </submittedName>
</protein>
<proteinExistence type="predicted"/>
<organism evidence="2 3">
    <name type="scientific">Planoprotostelium fungivorum</name>
    <dbReference type="NCBI Taxonomy" id="1890364"/>
    <lineage>
        <taxon>Eukaryota</taxon>
        <taxon>Amoebozoa</taxon>
        <taxon>Evosea</taxon>
        <taxon>Variosea</taxon>
        <taxon>Cavosteliida</taxon>
        <taxon>Cavosteliaceae</taxon>
        <taxon>Planoprotostelium</taxon>
    </lineage>
</organism>
<feature type="compositionally biased region" description="Basic and acidic residues" evidence="1">
    <location>
        <begin position="564"/>
        <end position="592"/>
    </location>
</feature>
<evidence type="ECO:0000313" key="2">
    <source>
        <dbReference type="EMBL" id="PRP77297.1"/>
    </source>
</evidence>
<keyword evidence="3" id="KW-1185">Reference proteome</keyword>
<dbReference type="EMBL" id="MDYQ01000269">
    <property type="protein sequence ID" value="PRP77297.1"/>
    <property type="molecule type" value="Genomic_DNA"/>
</dbReference>
<evidence type="ECO:0000313" key="3">
    <source>
        <dbReference type="Proteomes" id="UP000241769"/>
    </source>
</evidence>